<dbReference type="HOGENOM" id="CLU_1112956_0_0_1"/>
<organism evidence="2 3">
    <name type="scientific">Theobroma cacao</name>
    <name type="common">Cacao</name>
    <name type="synonym">Cocoa</name>
    <dbReference type="NCBI Taxonomy" id="3641"/>
    <lineage>
        <taxon>Eukaryota</taxon>
        <taxon>Viridiplantae</taxon>
        <taxon>Streptophyta</taxon>
        <taxon>Embryophyta</taxon>
        <taxon>Tracheophyta</taxon>
        <taxon>Spermatophyta</taxon>
        <taxon>Magnoliopsida</taxon>
        <taxon>eudicotyledons</taxon>
        <taxon>Gunneridae</taxon>
        <taxon>Pentapetalae</taxon>
        <taxon>rosids</taxon>
        <taxon>malvids</taxon>
        <taxon>Malvales</taxon>
        <taxon>Malvaceae</taxon>
        <taxon>Byttnerioideae</taxon>
        <taxon>Theobroma</taxon>
    </lineage>
</organism>
<dbReference type="eggNOG" id="KOG0017">
    <property type="taxonomic scope" value="Eukaryota"/>
</dbReference>
<evidence type="ECO:0000313" key="2">
    <source>
        <dbReference type="EMBL" id="EOY08390.1"/>
    </source>
</evidence>
<accession>A0A061ETK2</accession>
<dbReference type="InterPro" id="IPR054722">
    <property type="entry name" value="PolX-like_BBD"/>
</dbReference>
<proteinExistence type="predicted"/>
<gene>
    <name evidence="2" type="ORF">TCM_022769</name>
</gene>
<protein>
    <submittedName>
        <fullName evidence="2">Gag-pol polyprotein-like protein</fullName>
    </submittedName>
</protein>
<reference evidence="2 3" key="1">
    <citation type="journal article" date="2013" name="Genome Biol.">
        <title>The genome sequence of the most widely cultivated cacao type and its use to identify candidate genes regulating pod color.</title>
        <authorList>
            <person name="Motamayor J.C."/>
            <person name="Mockaitis K."/>
            <person name="Schmutz J."/>
            <person name="Haiminen N."/>
            <person name="Iii D.L."/>
            <person name="Cornejo O."/>
            <person name="Findley S.D."/>
            <person name="Zheng P."/>
            <person name="Utro F."/>
            <person name="Royaert S."/>
            <person name="Saski C."/>
            <person name="Jenkins J."/>
            <person name="Podicheti R."/>
            <person name="Zhao M."/>
            <person name="Scheffler B.E."/>
            <person name="Stack J.C."/>
            <person name="Feltus F.A."/>
            <person name="Mustiga G.M."/>
            <person name="Amores F."/>
            <person name="Phillips W."/>
            <person name="Marelli J.P."/>
            <person name="May G.D."/>
            <person name="Shapiro H."/>
            <person name="Ma J."/>
            <person name="Bustamante C.D."/>
            <person name="Schnell R.J."/>
            <person name="Main D."/>
            <person name="Gilbert D."/>
            <person name="Parida L."/>
            <person name="Kuhn D.N."/>
        </authorList>
    </citation>
    <scope>NUCLEOTIDE SEQUENCE [LARGE SCALE GENOMIC DNA]</scope>
    <source>
        <strain evidence="3">cv. Matina 1-6</strain>
    </source>
</reference>
<name>A0A061ETK2_THECC</name>
<dbReference type="Proteomes" id="UP000026915">
    <property type="component" value="Chromosome 5"/>
</dbReference>
<evidence type="ECO:0000313" key="3">
    <source>
        <dbReference type="Proteomes" id="UP000026915"/>
    </source>
</evidence>
<dbReference type="Gramene" id="EOY08390">
    <property type="protein sequence ID" value="EOY08390"/>
    <property type="gene ID" value="TCM_022769"/>
</dbReference>
<keyword evidence="3" id="KW-1185">Reference proteome</keyword>
<dbReference type="OMA" id="GRANRME"/>
<dbReference type="AlphaFoldDB" id="A0A061ETK2"/>
<evidence type="ECO:0000259" key="1">
    <source>
        <dbReference type="Pfam" id="PF22936"/>
    </source>
</evidence>
<dbReference type="InParanoid" id="A0A061ETK2"/>
<dbReference type="EMBL" id="CM001883">
    <property type="protein sequence ID" value="EOY08390.1"/>
    <property type="molecule type" value="Genomic_DNA"/>
</dbReference>
<sequence length="250" mass="28534">MFGEELKKVQVVEKILNSVPRKFEATIASLLQSKDLPDISITEIVNTLQAAELRISARDETSVEEALLAKNKGNAFVEIFTKKNSREKDRKFSHAENCWFKPDAKCKICNQLGHADKVCKNKPIVREKTPQTTDKVEVAEETLFMASTISQYKIENDKWLLDSRCSNHMTAPKVEFINLDKDYMSRVNIGNGVYLHAMGKVTVKVKSLSRFRYISEVLLVPSITQIFVEHWIDGKELICLAFQRLGMHNV</sequence>
<feature type="domain" description="Retrovirus-related Pol polyprotein from transposon TNT 1-94-like beta-barrel" evidence="1">
    <location>
        <begin position="159"/>
        <end position="225"/>
    </location>
</feature>
<dbReference type="Pfam" id="PF22936">
    <property type="entry name" value="Pol_BBD"/>
    <property type="match status" value="1"/>
</dbReference>